<proteinExistence type="predicted"/>
<keyword evidence="2" id="KW-1185">Reference proteome</keyword>
<protein>
    <submittedName>
        <fullName evidence="1">Uncharacterized protein</fullName>
    </submittedName>
</protein>
<dbReference type="Pfam" id="PF19698">
    <property type="entry name" value="DUF6197"/>
    <property type="match status" value="1"/>
</dbReference>
<comment type="caution">
    <text evidence="1">The sequence shown here is derived from an EMBL/GenBank/DDBJ whole genome shotgun (WGS) entry which is preliminary data.</text>
</comment>
<dbReference type="STRING" id="67365.GCA_001704635_01728"/>
<reference evidence="1 2" key="1">
    <citation type="submission" date="2013-05" db="EMBL/GenBank/DDBJ databases">
        <title>Genome sequence of Streptomyces sparsogenes DSM 40356.</title>
        <authorList>
            <person name="Coyne S."/>
            <person name="Seebeck F.P."/>
        </authorList>
    </citation>
    <scope>NUCLEOTIDE SEQUENCE [LARGE SCALE GENOMIC DNA]</scope>
    <source>
        <strain evidence="1 2">DSM 40356</strain>
    </source>
</reference>
<dbReference type="RefSeq" id="WP_141713070.1">
    <property type="nucleotide sequence ID" value="NZ_ASQP01000469.1"/>
</dbReference>
<evidence type="ECO:0000313" key="2">
    <source>
        <dbReference type="Proteomes" id="UP000186168"/>
    </source>
</evidence>
<accession>A0A1R1S7W7</accession>
<dbReference type="EMBL" id="ASQP01000469">
    <property type="protein sequence ID" value="OMI34415.1"/>
    <property type="molecule type" value="Genomic_DNA"/>
</dbReference>
<dbReference type="AlphaFoldDB" id="A0A1R1S7W7"/>
<evidence type="ECO:0000313" key="1">
    <source>
        <dbReference type="EMBL" id="OMI34415.1"/>
    </source>
</evidence>
<organism evidence="1 2">
    <name type="scientific">Streptomyces sparsogenes DSM 40356</name>
    <dbReference type="NCBI Taxonomy" id="1331668"/>
    <lineage>
        <taxon>Bacteria</taxon>
        <taxon>Bacillati</taxon>
        <taxon>Actinomycetota</taxon>
        <taxon>Actinomycetes</taxon>
        <taxon>Kitasatosporales</taxon>
        <taxon>Streptomycetaceae</taxon>
        <taxon>Streptomyces</taxon>
    </lineage>
</organism>
<dbReference type="Proteomes" id="UP000186168">
    <property type="component" value="Unassembled WGS sequence"/>
</dbReference>
<name>A0A1R1S7W7_9ACTN</name>
<dbReference type="GeneID" id="96746665"/>
<sequence>MAGGLAWRHAGTVATSDPRFARVLELATKQPHLWVGPSGERVTGAEVGSHLGAAFMLMERDGWISVRRSSGPVELGHTLSGALWLVRTDGPGDADSWAVSRRCLNLILEARSESGSADFEAWSEKRGRRFGEVRDLLLITGEFARLYGPEAVR</sequence>
<dbReference type="InterPro" id="IPR045677">
    <property type="entry name" value="DUF6197"/>
</dbReference>
<gene>
    <name evidence="1" type="ORF">SPAR_36566</name>
</gene>